<dbReference type="Proteomes" id="UP000525078">
    <property type="component" value="Unassembled WGS sequence"/>
</dbReference>
<dbReference type="Gene3D" id="1.20.1260.60">
    <property type="entry name" value="Vacuolar protein sorting-associated protein Ist1"/>
    <property type="match status" value="1"/>
</dbReference>
<evidence type="ECO:0000313" key="4">
    <source>
        <dbReference type="EMBL" id="KAF4399643.1"/>
    </source>
</evidence>
<dbReference type="FunFam" id="1.20.1260.60:FF:000002">
    <property type="entry name" value="Vacuolar protein sorting-associated protein IST1"/>
    <property type="match status" value="1"/>
</dbReference>
<dbReference type="InterPro" id="IPR042277">
    <property type="entry name" value="IST1-like"/>
</dbReference>
<sequence length="398" mass="45056">MLDGLLKPKFYTKCKTNTKLIKTRLETIKKKRNAVQKFLKNDISDLLKSGLDINAYNRAEGLLVEQCLTSAYELIEIFCGSISTNLSLMLKQRECPEECKEAVSTLIYAAARFADLPELRDLRNLFTERYGNSIESYQSKEFVEKLKPTFTKETKLQLLHDIAGEFSIEWDSKSLEQKLYTPPPPPIKTRSNVNEYHGSNQRKEEAFPKRSELSFKSRHSNVQSSSEEDTFTDFSQDERKTSSSSAGSVSEDDTDGKKPFFYRLARPPYLKPKSDEPTTKLNNTVQQEEASSPHVNTAVVEDKPKPRSVRRRNLKPPPGHETSKESNMNKRPELAMPPGRVSSLPAEPSSPGEAYMGPARATSFQPDMMSSTAHVHPKLPPDYEEFAARIAALRGKQR</sequence>
<feature type="region of interest" description="Disordered" evidence="2">
    <location>
        <begin position="177"/>
        <end position="364"/>
    </location>
</feature>
<keyword evidence="6" id="KW-1185">Reference proteome</keyword>
<feature type="compositionally biased region" description="Polar residues" evidence="2">
    <location>
        <begin position="279"/>
        <end position="295"/>
    </location>
</feature>
<evidence type="ECO:0000313" key="6">
    <source>
        <dbReference type="Proteomes" id="UP000583929"/>
    </source>
</evidence>
<dbReference type="OrthoDB" id="29853at2759"/>
<evidence type="ECO:0000313" key="3">
    <source>
        <dbReference type="EMBL" id="KAF4372465.1"/>
    </source>
</evidence>
<evidence type="ECO:0008006" key="7">
    <source>
        <dbReference type="Google" id="ProtNLM"/>
    </source>
</evidence>
<dbReference type="Pfam" id="PF03398">
    <property type="entry name" value="Ist1"/>
    <property type="match status" value="1"/>
</dbReference>
<dbReference type="InterPro" id="IPR005061">
    <property type="entry name" value="Ist1"/>
</dbReference>
<dbReference type="EMBL" id="JAATIQ010000021">
    <property type="protein sequence ID" value="KAF4399643.1"/>
    <property type="molecule type" value="Genomic_DNA"/>
</dbReference>
<organism evidence="4 6">
    <name type="scientific">Cannabis sativa</name>
    <name type="common">Hemp</name>
    <name type="synonym">Marijuana</name>
    <dbReference type="NCBI Taxonomy" id="3483"/>
    <lineage>
        <taxon>Eukaryota</taxon>
        <taxon>Viridiplantae</taxon>
        <taxon>Streptophyta</taxon>
        <taxon>Embryophyta</taxon>
        <taxon>Tracheophyta</taxon>
        <taxon>Spermatophyta</taxon>
        <taxon>Magnoliopsida</taxon>
        <taxon>eudicotyledons</taxon>
        <taxon>Gunneridae</taxon>
        <taxon>Pentapetalae</taxon>
        <taxon>rosids</taxon>
        <taxon>fabids</taxon>
        <taxon>Rosales</taxon>
        <taxon>Cannabaceae</taxon>
        <taxon>Cannabis</taxon>
    </lineage>
</organism>
<dbReference type="PANTHER" id="PTHR12161">
    <property type="entry name" value="IST1 FAMILY MEMBER"/>
    <property type="match status" value="1"/>
</dbReference>
<protein>
    <recommendedName>
        <fullName evidence="7">Regulator of Vps4 activity in the MVB pathway protein</fullName>
    </recommendedName>
</protein>
<dbReference type="EMBL" id="JAATIP010000105">
    <property type="protein sequence ID" value="KAF4372465.1"/>
    <property type="molecule type" value="Genomic_DNA"/>
</dbReference>
<feature type="compositionally biased region" description="Basic and acidic residues" evidence="2">
    <location>
        <begin position="321"/>
        <end position="333"/>
    </location>
</feature>
<proteinExistence type="inferred from homology"/>
<dbReference type="PANTHER" id="PTHR12161:SF60">
    <property type="entry name" value="REGULATOR OF VPS4 ACTIVITY IN THE MVB PATHWAY PROTEIN"/>
    <property type="match status" value="1"/>
</dbReference>
<dbReference type="Proteomes" id="UP000583929">
    <property type="component" value="Unassembled WGS sequence"/>
</dbReference>
<accession>A0A7J6HWL0</accession>
<feature type="compositionally biased region" description="Basic and acidic residues" evidence="2">
    <location>
        <begin position="201"/>
        <end position="215"/>
    </location>
</feature>
<dbReference type="GO" id="GO:0015031">
    <property type="term" value="P:protein transport"/>
    <property type="evidence" value="ECO:0007669"/>
    <property type="project" value="InterPro"/>
</dbReference>
<dbReference type="AlphaFoldDB" id="A0A7J6HWL0"/>
<comment type="similarity">
    <text evidence="1">Belongs to the IST1 family.</text>
</comment>
<evidence type="ECO:0000256" key="2">
    <source>
        <dbReference type="SAM" id="MobiDB-lite"/>
    </source>
</evidence>
<comment type="caution">
    <text evidence="4">The sequence shown here is derived from an EMBL/GenBank/DDBJ whole genome shotgun (WGS) entry which is preliminary data.</text>
</comment>
<feature type="compositionally biased region" description="Polar residues" evidence="2">
    <location>
        <begin position="189"/>
        <end position="199"/>
    </location>
</feature>
<reference evidence="5 6" key="1">
    <citation type="journal article" date="2020" name="bioRxiv">
        <title>Sequence and annotation of 42 cannabis genomes reveals extensive copy number variation in cannabinoid synthesis and pathogen resistance genes.</title>
        <authorList>
            <person name="Mckernan K.J."/>
            <person name="Helbert Y."/>
            <person name="Kane L.T."/>
            <person name="Ebling H."/>
            <person name="Zhang L."/>
            <person name="Liu B."/>
            <person name="Eaton Z."/>
            <person name="Mclaughlin S."/>
            <person name="Kingan S."/>
            <person name="Baybayan P."/>
            <person name="Concepcion G."/>
            <person name="Jordan M."/>
            <person name="Riva A."/>
            <person name="Barbazuk W."/>
            <person name="Harkins T."/>
        </authorList>
    </citation>
    <scope>NUCLEOTIDE SEQUENCE [LARGE SCALE GENOMIC DNA]</scope>
    <source>
        <strain evidence="5 6">cv. Jamaican Lion 4</strain>
        <strain evidence="4">Father</strain>
        <strain evidence="3">Mother</strain>
        <tissue evidence="4">Leaf</tissue>
    </source>
</reference>
<evidence type="ECO:0000313" key="5">
    <source>
        <dbReference type="Proteomes" id="UP000525078"/>
    </source>
</evidence>
<evidence type="ECO:0000256" key="1">
    <source>
        <dbReference type="ARBA" id="ARBA00005536"/>
    </source>
</evidence>
<gene>
    <name evidence="3" type="ORF">F8388_027138</name>
    <name evidence="4" type="ORF">G4B88_022726</name>
</gene>
<name>A0A7J6HWL0_CANSA</name>